<dbReference type="InterPro" id="IPR003661">
    <property type="entry name" value="HisK_dim/P_dom"/>
</dbReference>
<evidence type="ECO:0000256" key="1">
    <source>
        <dbReference type="ARBA" id="ARBA00000085"/>
    </source>
</evidence>
<dbReference type="SMART" id="SM00388">
    <property type="entry name" value="HisKA"/>
    <property type="match status" value="1"/>
</dbReference>
<evidence type="ECO:0000256" key="2">
    <source>
        <dbReference type="ARBA" id="ARBA00012438"/>
    </source>
</evidence>
<dbReference type="SUPFAM" id="SSF52172">
    <property type="entry name" value="CheY-like"/>
    <property type="match status" value="1"/>
</dbReference>
<feature type="modified residue" description="4-aspartylphosphate" evidence="4">
    <location>
        <position position="39"/>
    </location>
</feature>
<dbReference type="SUPFAM" id="SSF55874">
    <property type="entry name" value="ATPase domain of HSP90 chaperone/DNA topoisomerase II/histidine kinase"/>
    <property type="match status" value="1"/>
</dbReference>
<sequence>MSIESILEKENYNIVKANSGRAALKVLLQEYDFSLILMDVLMPDMNGFETAELIYERDKLKNIPIIFITAHNEDEAIFKGYKVGAVDFIYKPINPELLRVKVGLFVELYRKTQSLVEQEKNLLNINATLQREIEEREASERKVRELNMQLTQNNVYLKAVNEELDRFAFVASHDLQEPLRKIRVFSDMILQKRADPEEVHRHIQKITNAATRMQQLVNDLLRFSRHSVQGGDFEQVDLNEVVRSAISELDVQVQQCSAVITVDRLPSLQAIPTLMQQVFYNLIGNALKFRKKEVAPNIHIYAEKVAAENGGQRYHIYVKDNGIGIDQQYLTDIFVVFKRLHSYHEIEGSGIGLSICKKIMEQHQGQISAASEINQGATFIIAMPEMQEQRVRLDLAAL</sequence>
<evidence type="ECO:0000259" key="6">
    <source>
        <dbReference type="PROSITE" id="PS50109"/>
    </source>
</evidence>
<dbReference type="Pfam" id="PF02518">
    <property type="entry name" value="HATPase_c"/>
    <property type="match status" value="1"/>
</dbReference>
<protein>
    <recommendedName>
        <fullName evidence="2">histidine kinase</fullName>
        <ecNumber evidence="2">2.7.13.3</ecNumber>
    </recommendedName>
</protein>
<evidence type="ECO:0000256" key="5">
    <source>
        <dbReference type="SAM" id="Coils"/>
    </source>
</evidence>
<dbReference type="InterPro" id="IPR011006">
    <property type="entry name" value="CheY-like_superfamily"/>
</dbReference>
<evidence type="ECO:0000259" key="7">
    <source>
        <dbReference type="PROSITE" id="PS50110"/>
    </source>
</evidence>
<accession>A0ABY6IWJ5</accession>
<feature type="coiled-coil region" evidence="5">
    <location>
        <begin position="115"/>
        <end position="149"/>
    </location>
</feature>
<feature type="domain" description="Response regulatory" evidence="7">
    <location>
        <begin position="1"/>
        <end position="106"/>
    </location>
</feature>
<comment type="catalytic activity">
    <reaction evidence="1">
        <text>ATP + protein L-histidine = ADP + protein N-phospho-L-histidine.</text>
        <dbReference type="EC" id="2.7.13.3"/>
    </reaction>
</comment>
<feature type="domain" description="Histidine kinase" evidence="6">
    <location>
        <begin position="170"/>
        <end position="387"/>
    </location>
</feature>
<evidence type="ECO:0000256" key="3">
    <source>
        <dbReference type="ARBA" id="ARBA00022553"/>
    </source>
</evidence>
<keyword evidence="3 4" id="KW-0597">Phosphoprotein</keyword>
<dbReference type="SUPFAM" id="SSF47384">
    <property type="entry name" value="Homodimeric domain of signal transducing histidine kinase"/>
    <property type="match status" value="1"/>
</dbReference>
<evidence type="ECO:0000256" key="4">
    <source>
        <dbReference type="PROSITE-ProRule" id="PRU00169"/>
    </source>
</evidence>
<dbReference type="PRINTS" id="PR00344">
    <property type="entry name" value="BCTRLSENSOR"/>
</dbReference>
<keyword evidence="5" id="KW-0175">Coiled coil</keyword>
<evidence type="ECO:0000313" key="8">
    <source>
        <dbReference type="EMBL" id="UYQ91752.1"/>
    </source>
</evidence>
<dbReference type="CDD" id="cd00082">
    <property type="entry name" value="HisKA"/>
    <property type="match status" value="1"/>
</dbReference>
<evidence type="ECO:0000313" key="9">
    <source>
        <dbReference type="Proteomes" id="UP001162741"/>
    </source>
</evidence>
<dbReference type="EC" id="2.7.13.3" evidence="2"/>
<dbReference type="Gene3D" id="3.40.50.2300">
    <property type="match status" value="1"/>
</dbReference>
<dbReference type="SMART" id="SM00448">
    <property type="entry name" value="REC"/>
    <property type="match status" value="1"/>
</dbReference>
<gene>
    <name evidence="8" type="ORF">MKQ68_16820</name>
</gene>
<dbReference type="PROSITE" id="PS50109">
    <property type="entry name" value="HIS_KIN"/>
    <property type="match status" value="1"/>
</dbReference>
<dbReference type="Proteomes" id="UP001162741">
    <property type="component" value="Chromosome"/>
</dbReference>
<dbReference type="Gene3D" id="3.30.565.10">
    <property type="entry name" value="Histidine kinase-like ATPase, C-terminal domain"/>
    <property type="match status" value="1"/>
</dbReference>
<dbReference type="PROSITE" id="PS50110">
    <property type="entry name" value="RESPONSE_REGULATORY"/>
    <property type="match status" value="1"/>
</dbReference>
<dbReference type="InterPro" id="IPR036890">
    <property type="entry name" value="HATPase_C_sf"/>
</dbReference>
<dbReference type="Pfam" id="PF00072">
    <property type="entry name" value="Response_reg"/>
    <property type="match status" value="1"/>
</dbReference>
<dbReference type="RefSeq" id="WP_264280128.1">
    <property type="nucleotide sequence ID" value="NZ_CP107006.1"/>
</dbReference>
<dbReference type="InterPro" id="IPR004358">
    <property type="entry name" value="Sig_transdc_His_kin-like_C"/>
</dbReference>
<dbReference type="SMART" id="SM00387">
    <property type="entry name" value="HATPase_c"/>
    <property type="match status" value="1"/>
</dbReference>
<dbReference type="InterPro" id="IPR005467">
    <property type="entry name" value="His_kinase_dom"/>
</dbReference>
<dbReference type="Pfam" id="PF00512">
    <property type="entry name" value="HisKA"/>
    <property type="match status" value="1"/>
</dbReference>
<reference evidence="8" key="1">
    <citation type="submission" date="2022-10" db="EMBL/GenBank/DDBJ databases">
        <title>Chitinophaga sp. nov., isolated from soil.</title>
        <authorList>
            <person name="Jeon C.O."/>
        </authorList>
    </citation>
    <scope>NUCLEOTIDE SEQUENCE</scope>
    <source>
        <strain evidence="8">R8</strain>
    </source>
</reference>
<dbReference type="EMBL" id="CP107006">
    <property type="protein sequence ID" value="UYQ91752.1"/>
    <property type="molecule type" value="Genomic_DNA"/>
</dbReference>
<proteinExistence type="predicted"/>
<dbReference type="Gene3D" id="1.10.287.130">
    <property type="match status" value="1"/>
</dbReference>
<dbReference type="InterPro" id="IPR001789">
    <property type="entry name" value="Sig_transdc_resp-reg_receiver"/>
</dbReference>
<keyword evidence="9" id="KW-1185">Reference proteome</keyword>
<dbReference type="InterPro" id="IPR003594">
    <property type="entry name" value="HATPase_dom"/>
</dbReference>
<organism evidence="8 9">
    <name type="scientific">Chitinophaga horti</name>
    <dbReference type="NCBI Taxonomy" id="2920382"/>
    <lineage>
        <taxon>Bacteria</taxon>
        <taxon>Pseudomonadati</taxon>
        <taxon>Bacteroidota</taxon>
        <taxon>Chitinophagia</taxon>
        <taxon>Chitinophagales</taxon>
        <taxon>Chitinophagaceae</taxon>
        <taxon>Chitinophaga</taxon>
    </lineage>
</organism>
<dbReference type="PANTHER" id="PTHR43547">
    <property type="entry name" value="TWO-COMPONENT HISTIDINE KINASE"/>
    <property type="match status" value="1"/>
</dbReference>
<name>A0ABY6IWJ5_9BACT</name>
<dbReference type="InterPro" id="IPR036097">
    <property type="entry name" value="HisK_dim/P_sf"/>
</dbReference>
<dbReference type="PANTHER" id="PTHR43547:SF2">
    <property type="entry name" value="HYBRID SIGNAL TRANSDUCTION HISTIDINE KINASE C"/>
    <property type="match status" value="1"/>
</dbReference>